<dbReference type="Pfam" id="PF13505">
    <property type="entry name" value="OMP_b-brl"/>
    <property type="match status" value="1"/>
</dbReference>
<dbReference type="Proteomes" id="UP000887043">
    <property type="component" value="Unassembled WGS sequence"/>
</dbReference>
<organism evidence="4 5">
    <name type="scientific">Segatella bryantii</name>
    <name type="common">Prevotella bryantii</name>
    <dbReference type="NCBI Taxonomy" id="77095"/>
    <lineage>
        <taxon>Bacteria</taxon>
        <taxon>Pseudomonadati</taxon>
        <taxon>Bacteroidota</taxon>
        <taxon>Bacteroidia</taxon>
        <taxon>Bacteroidales</taxon>
        <taxon>Prevotellaceae</taxon>
        <taxon>Segatella</taxon>
    </lineage>
</organism>
<accession>A0AA37HUR9</accession>
<evidence type="ECO:0000259" key="3">
    <source>
        <dbReference type="Pfam" id="PF13505"/>
    </source>
</evidence>
<evidence type="ECO:0000256" key="2">
    <source>
        <dbReference type="SAM" id="SignalP"/>
    </source>
</evidence>
<proteinExistence type="predicted"/>
<dbReference type="InterPro" id="IPR027385">
    <property type="entry name" value="Beta-barrel_OMP"/>
</dbReference>
<dbReference type="EMBL" id="BPTR01000001">
    <property type="protein sequence ID" value="GJG27020.1"/>
    <property type="molecule type" value="Genomic_DNA"/>
</dbReference>
<dbReference type="AlphaFoldDB" id="A0AA37HUR9"/>
<feature type="signal peptide" evidence="2">
    <location>
        <begin position="1"/>
        <end position="36"/>
    </location>
</feature>
<feature type="domain" description="Outer membrane protein beta-barrel" evidence="3">
    <location>
        <begin position="20"/>
        <end position="183"/>
    </location>
</feature>
<comment type="caution">
    <text evidence="4">The sequence shown here is derived from an EMBL/GenBank/DDBJ whole genome shotgun (WGS) entry which is preliminary data.</text>
</comment>
<sequence>MKDSVKYIRNKNSSIMKKLFLAIVMAALSLSVSAQHEEGTWNIQPKVGINVAKVTKGGFDTKVGFVGGVELEYQAWSPVSLSAAVLYSGQGAKKWNLAYLNVPILANFYVVKGFALKTGVQPGFKLSDEDMDVRKFDFSIPVGASYEYANWQLDARYNIGLTKVWKGATNKNSVFQITLGYKFEL</sequence>
<evidence type="ECO:0000313" key="4">
    <source>
        <dbReference type="EMBL" id="GJG27020.1"/>
    </source>
</evidence>
<protein>
    <recommendedName>
        <fullName evidence="3">Outer membrane protein beta-barrel domain-containing protein</fullName>
    </recommendedName>
</protein>
<keyword evidence="1 2" id="KW-0732">Signal</keyword>
<name>A0AA37HUR9_SEGBR</name>
<evidence type="ECO:0000256" key="1">
    <source>
        <dbReference type="ARBA" id="ARBA00022729"/>
    </source>
</evidence>
<evidence type="ECO:0000313" key="5">
    <source>
        <dbReference type="Proteomes" id="UP000887043"/>
    </source>
</evidence>
<gene>
    <name evidence="4" type="ORF">PRRU23_07200</name>
</gene>
<feature type="chain" id="PRO_5041448552" description="Outer membrane protein beta-barrel domain-containing protein" evidence="2">
    <location>
        <begin position="37"/>
        <end position="185"/>
    </location>
</feature>
<reference evidence="4" key="1">
    <citation type="submission" date="2021-08" db="EMBL/GenBank/DDBJ databases">
        <title>Prevotella lacticifex sp. nov., isolated from rumen of cow.</title>
        <authorList>
            <person name="Shinkai T."/>
            <person name="Ikeyama N."/>
            <person name="Kumagai M."/>
            <person name="Ohmori H."/>
            <person name="Sakamoto M."/>
            <person name="Ohkuma M."/>
            <person name="Mitsumori M."/>
        </authorList>
    </citation>
    <scope>NUCLEOTIDE SEQUENCE</scope>
    <source>
        <strain evidence="4">DSM 11371</strain>
    </source>
</reference>